<organism evidence="3 4">
    <name type="scientific">Astrephomene gubernaculifera</name>
    <dbReference type="NCBI Taxonomy" id="47775"/>
    <lineage>
        <taxon>Eukaryota</taxon>
        <taxon>Viridiplantae</taxon>
        <taxon>Chlorophyta</taxon>
        <taxon>core chlorophytes</taxon>
        <taxon>Chlorophyceae</taxon>
        <taxon>CS clade</taxon>
        <taxon>Chlamydomonadales</taxon>
        <taxon>Astrephomenaceae</taxon>
        <taxon>Astrephomene</taxon>
    </lineage>
</organism>
<comment type="caution">
    <text evidence="3">The sequence shown here is derived from an EMBL/GenBank/DDBJ whole genome shotgun (WGS) entry which is preliminary data.</text>
</comment>
<dbReference type="EMBL" id="BMAR01000054">
    <property type="protein sequence ID" value="GFR51796.1"/>
    <property type="molecule type" value="Genomic_DNA"/>
</dbReference>
<dbReference type="GO" id="GO:0034976">
    <property type="term" value="P:response to endoplasmic reticulum stress"/>
    <property type="evidence" value="ECO:0007669"/>
    <property type="project" value="TreeGrafter"/>
</dbReference>
<feature type="non-terminal residue" evidence="3">
    <location>
        <position position="1"/>
    </location>
</feature>
<dbReference type="Gene3D" id="3.40.30.10">
    <property type="entry name" value="Glutaredoxin"/>
    <property type="match status" value="2"/>
</dbReference>
<dbReference type="Pfam" id="PF00085">
    <property type="entry name" value="Thioredoxin"/>
    <property type="match status" value="1"/>
</dbReference>
<dbReference type="PROSITE" id="PS00194">
    <property type="entry name" value="THIOREDOXIN_1"/>
    <property type="match status" value="1"/>
</dbReference>
<dbReference type="InterPro" id="IPR017937">
    <property type="entry name" value="Thioredoxin_CS"/>
</dbReference>
<accession>A0AAD3E5E2</accession>
<dbReference type="InterPro" id="IPR013766">
    <property type="entry name" value="Thioredoxin_domain"/>
</dbReference>
<dbReference type="GO" id="GO:0005788">
    <property type="term" value="C:endoplasmic reticulum lumen"/>
    <property type="evidence" value="ECO:0007669"/>
    <property type="project" value="TreeGrafter"/>
</dbReference>
<dbReference type="PROSITE" id="PS51352">
    <property type="entry name" value="THIOREDOXIN_2"/>
    <property type="match status" value="1"/>
</dbReference>
<feature type="region of interest" description="Disordered" evidence="1">
    <location>
        <begin position="308"/>
        <end position="355"/>
    </location>
</feature>
<dbReference type="Proteomes" id="UP001054857">
    <property type="component" value="Unassembled WGS sequence"/>
</dbReference>
<feature type="domain" description="Thioredoxin" evidence="2">
    <location>
        <begin position="84"/>
        <end position="220"/>
    </location>
</feature>
<evidence type="ECO:0000313" key="3">
    <source>
        <dbReference type="EMBL" id="GFR51796.1"/>
    </source>
</evidence>
<dbReference type="PRINTS" id="PR00421">
    <property type="entry name" value="THIOREDOXIN"/>
</dbReference>
<evidence type="ECO:0000259" key="2">
    <source>
        <dbReference type="PROSITE" id="PS51352"/>
    </source>
</evidence>
<dbReference type="PANTHER" id="PTHR45815:SF3">
    <property type="entry name" value="PROTEIN DISULFIDE-ISOMERASE A6"/>
    <property type="match status" value="1"/>
</dbReference>
<feature type="non-terminal residue" evidence="3">
    <location>
        <position position="413"/>
    </location>
</feature>
<feature type="compositionally biased region" description="Low complexity" evidence="1">
    <location>
        <begin position="308"/>
        <end position="350"/>
    </location>
</feature>
<dbReference type="SUPFAM" id="SSF52833">
    <property type="entry name" value="Thioredoxin-like"/>
    <property type="match status" value="1"/>
</dbReference>
<proteinExistence type="predicted"/>
<dbReference type="AlphaFoldDB" id="A0AAD3E5E2"/>
<protein>
    <recommendedName>
        <fullName evidence="2">Thioredoxin domain-containing protein</fullName>
    </recommendedName>
</protein>
<reference evidence="3 4" key="1">
    <citation type="journal article" date="2021" name="Sci. Rep.">
        <title>Genome sequencing of the multicellular alga Astrephomene provides insights into convergent evolution of germ-soma differentiation.</title>
        <authorList>
            <person name="Yamashita S."/>
            <person name="Yamamoto K."/>
            <person name="Matsuzaki R."/>
            <person name="Suzuki S."/>
            <person name="Yamaguchi H."/>
            <person name="Hirooka S."/>
            <person name="Minakuchi Y."/>
            <person name="Miyagishima S."/>
            <person name="Kawachi M."/>
            <person name="Toyoda A."/>
            <person name="Nozaki H."/>
        </authorList>
    </citation>
    <scope>NUCLEOTIDE SEQUENCE [LARGE SCALE GENOMIC DNA]</scope>
    <source>
        <strain evidence="3 4">NIES-4017</strain>
    </source>
</reference>
<dbReference type="PANTHER" id="PTHR45815">
    <property type="entry name" value="PROTEIN DISULFIDE-ISOMERASE A6"/>
    <property type="match status" value="1"/>
</dbReference>
<evidence type="ECO:0000313" key="4">
    <source>
        <dbReference type="Proteomes" id="UP001054857"/>
    </source>
</evidence>
<name>A0AAD3E5E2_9CHLO</name>
<gene>
    <name evidence="3" type="ORF">Agub_g14255</name>
</gene>
<dbReference type="InterPro" id="IPR036249">
    <property type="entry name" value="Thioredoxin-like_sf"/>
</dbReference>
<keyword evidence="4" id="KW-1185">Reference proteome</keyword>
<dbReference type="GO" id="GO:0015035">
    <property type="term" value="F:protein-disulfide reductase activity"/>
    <property type="evidence" value="ECO:0007669"/>
    <property type="project" value="TreeGrafter"/>
</dbReference>
<evidence type="ECO:0000256" key="1">
    <source>
        <dbReference type="SAM" id="MobiDB-lite"/>
    </source>
</evidence>
<sequence length="413" mass="44431">GRAHDCLLPYLLAYLLTSLRRTAKKDRSSRNIDIEGQFNSVLQVMCIYYVPRAEPVKVVPCVCRSGFRRSMSVINIKATGVTLLLLLSFNCAYALYSKSDAVVELTSANFDKLVLQSDGVAVVEFYAPWCGHCQSLAPQYKKVAANLQGLALVGAVDCNDKKAAGPLCQRYDIRGFPTIKLFGSDKIKNPYTGEYSKEPTDYNGPRTAKPLAEAVTGLMSDRHITRLGSEEELRGWREAAGGRPQVLLFTNRDAPSTLYKSLSTQLHSRLVFAEVHEASEQLADGSREVYDGELKAPALLSYLSKFGASSSSSSSSPDSSSSGEEDAANGAAAGDASSSKGAKGKSGAEAASKEPAWSFVRQVSGLAELPEWDAREDMTLLALHGEAGEDGCRDARSAFLQAAGEMQALVDTV</sequence>